<accession>A0A158AIP9</accession>
<dbReference type="SUPFAM" id="SSF56645">
    <property type="entry name" value="Acyl-CoA dehydrogenase NM domain-like"/>
    <property type="match status" value="1"/>
</dbReference>
<dbReference type="FunFam" id="1.10.540.10:FF:000009">
    <property type="entry name" value="Probable acyl-CoA dehydrogenase"/>
    <property type="match status" value="1"/>
</dbReference>
<keyword evidence="4" id="KW-0274">FAD</keyword>
<evidence type="ECO:0000256" key="3">
    <source>
        <dbReference type="ARBA" id="ARBA00022630"/>
    </source>
</evidence>
<dbReference type="Pfam" id="PF00441">
    <property type="entry name" value="Acyl-CoA_dh_1"/>
    <property type="match status" value="1"/>
</dbReference>
<evidence type="ECO:0000313" key="10">
    <source>
        <dbReference type="Proteomes" id="UP000054870"/>
    </source>
</evidence>
<dbReference type="SUPFAM" id="SSF47203">
    <property type="entry name" value="Acyl-CoA dehydrogenase C-terminal domain-like"/>
    <property type="match status" value="1"/>
</dbReference>
<dbReference type="PANTHER" id="PTHR43884">
    <property type="entry name" value="ACYL-COA DEHYDROGENASE"/>
    <property type="match status" value="1"/>
</dbReference>
<dbReference type="InterPro" id="IPR037069">
    <property type="entry name" value="AcylCoA_DH/ox_N_sf"/>
</dbReference>
<gene>
    <name evidence="9" type="ORF">AWB75_02257</name>
</gene>
<dbReference type="Gene3D" id="1.10.540.10">
    <property type="entry name" value="Acyl-CoA dehydrogenase/oxidase, N-terminal domain"/>
    <property type="match status" value="1"/>
</dbReference>
<feature type="domain" description="Acyl-CoA oxidase/dehydrogenase middle" evidence="7">
    <location>
        <begin position="124"/>
        <end position="219"/>
    </location>
</feature>
<dbReference type="EMBL" id="FCOF02000008">
    <property type="protein sequence ID" value="SAK57694.1"/>
    <property type="molecule type" value="Genomic_DNA"/>
</dbReference>
<reference evidence="9" key="1">
    <citation type="submission" date="2016-01" db="EMBL/GenBank/DDBJ databases">
        <authorList>
            <person name="Peeters C."/>
        </authorList>
    </citation>
    <scope>NUCLEOTIDE SEQUENCE [LARGE SCALE GENOMIC DNA]</scope>
    <source>
        <strain evidence="9">LMG 29318</strain>
    </source>
</reference>
<evidence type="ECO:0000256" key="1">
    <source>
        <dbReference type="ARBA" id="ARBA00001974"/>
    </source>
</evidence>
<dbReference type="GO" id="GO:0003995">
    <property type="term" value="F:acyl-CoA dehydrogenase activity"/>
    <property type="evidence" value="ECO:0007669"/>
    <property type="project" value="InterPro"/>
</dbReference>
<dbReference type="Pfam" id="PF02771">
    <property type="entry name" value="Acyl-CoA_dh_N"/>
    <property type="match status" value="1"/>
</dbReference>
<evidence type="ECO:0000256" key="5">
    <source>
        <dbReference type="ARBA" id="ARBA00023002"/>
    </source>
</evidence>
<dbReference type="PANTHER" id="PTHR43884:SF12">
    <property type="entry name" value="ISOVALERYL-COA DEHYDROGENASE, MITOCHONDRIAL-RELATED"/>
    <property type="match status" value="1"/>
</dbReference>
<dbReference type="OrthoDB" id="9770681at2"/>
<comment type="similarity">
    <text evidence="2">Belongs to the acyl-CoA dehydrogenase family.</text>
</comment>
<evidence type="ECO:0000313" key="9">
    <source>
        <dbReference type="EMBL" id="SAK57694.1"/>
    </source>
</evidence>
<dbReference type="RefSeq" id="WP_061124173.1">
    <property type="nucleotide sequence ID" value="NZ_FCOF02000008.1"/>
</dbReference>
<comment type="cofactor">
    <cofactor evidence="1">
        <name>FAD</name>
        <dbReference type="ChEBI" id="CHEBI:57692"/>
    </cofactor>
</comment>
<dbReference type="InterPro" id="IPR006089">
    <property type="entry name" value="Acyl-CoA_DH_CS"/>
</dbReference>
<feature type="domain" description="Acyl-CoA dehydrogenase/oxidase C-terminal" evidence="6">
    <location>
        <begin position="231"/>
        <end position="378"/>
    </location>
</feature>
<keyword evidence="5" id="KW-0560">Oxidoreductase</keyword>
<protein>
    <submittedName>
        <fullName evidence="9">Acyl-CoA dehydrogenase</fullName>
    </submittedName>
</protein>
<dbReference type="InterPro" id="IPR006091">
    <property type="entry name" value="Acyl-CoA_Oxase/DH_mid-dom"/>
</dbReference>
<dbReference type="InterPro" id="IPR009075">
    <property type="entry name" value="AcylCo_DH/oxidase_C"/>
</dbReference>
<dbReference type="GO" id="GO:0050660">
    <property type="term" value="F:flavin adenine dinucleotide binding"/>
    <property type="evidence" value="ECO:0007669"/>
    <property type="project" value="InterPro"/>
</dbReference>
<dbReference type="InterPro" id="IPR009100">
    <property type="entry name" value="AcylCoA_DH/oxidase_NM_dom_sf"/>
</dbReference>
<dbReference type="InterPro" id="IPR036250">
    <property type="entry name" value="AcylCo_DH-like_C"/>
</dbReference>
<name>A0A158AIP9_9BURK</name>
<comment type="caution">
    <text evidence="9">The sequence shown here is derived from an EMBL/GenBank/DDBJ whole genome shotgun (WGS) entry which is preliminary data.</text>
</comment>
<dbReference type="InterPro" id="IPR046373">
    <property type="entry name" value="Acyl-CoA_Oxase/DH_mid-dom_sf"/>
</dbReference>
<dbReference type="Gene3D" id="1.20.140.10">
    <property type="entry name" value="Butyryl-CoA Dehydrogenase, subunit A, domain 3"/>
    <property type="match status" value="1"/>
</dbReference>
<evidence type="ECO:0000259" key="7">
    <source>
        <dbReference type="Pfam" id="PF02770"/>
    </source>
</evidence>
<keyword evidence="3" id="KW-0285">Flavoprotein</keyword>
<feature type="domain" description="Acyl-CoA dehydrogenase/oxidase N-terminal" evidence="8">
    <location>
        <begin position="10"/>
        <end position="120"/>
    </location>
</feature>
<proteinExistence type="inferred from homology"/>
<dbReference type="Gene3D" id="2.40.110.10">
    <property type="entry name" value="Butyryl-CoA Dehydrogenase, subunit A, domain 2"/>
    <property type="match status" value="1"/>
</dbReference>
<evidence type="ECO:0000259" key="6">
    <source>
        <dbReference type="Pfam" id="PF00441"/>
    </source>
</evidence>
<keyword evidence="10" id="KW-1185">Reference proteome</keyword>
<dbReference type="Pfam" id="PF02770">
    <property type="entry name" value="Acyl-CoA_dh_M"/>
    <property type="match status" value="1"/>
</dbReference>
<evidence type="ECO:0000259" key="8">
    <source>
        <dbReference type="Pfam" id="PF02771"/>
    </source>
</evidence>
<organism evidence="9 10">
    <name type="scientific">Caballeronia catudaia</name>
    <dbReference type="NCBI Taxonomy" id="1777136"/>
    <lineage>
        <taxon>Bacteria</taxon>
        <taxon>Pseudomonadati</taxon>
        <taxon>Pseudomonadota</taxon>
        <taxon>Betaproteobacteria</taxon>
        <taxon>Burkholderiales</taxon>
        <taxon>Burkholderiaceae</taxon>
        <taxon>Caballeronia</taxon>
    </lineage>
</organism>
<dbReference type="PROSITE" id="PS00073">
    <property type="entry name" value="ACYL_COA_DH_2"/>
    <property type="match status" value="1"/>
</dbReference>
<dbReference type="Proteomes" id="UP000054870">
    <property type="component" value="Unassembled WGS sequence"/>
</dbReference>
<dbReference type="FunFam" id="2.40.110.10:FF:000002">
    <property type="entry name" value="Acyl-CoA dehydrogenase fadE12"/>
    <property type="match status" value="1"/>
</dbReference>
<evidence type="ECO:0000256" key="4">
    <source>
        <dbReference type="ARBA" id="ARBA00022827"/>
    </source>
</evidence>
<dbReference type="AlphaFoldDB" id="A0A158AIP9"/>
<sequence length="379" mass="42172">MHIDRTVFRDDHEMLRTTARRFFERECVPRQAAWDKAGCVDRETWLKAGKQGLLCVSLPDEHGGGGGDFGHVAVINEEMTRAGVSGPGFAVHSDIVAPYIARIASEEQKQRWLPSICTGEQILAIAMTEPGTGSDLKAVRTTARRDGDHYVINGSKTFITNGLNADLVVVVCTTDPSAGAKGVSLIVVETTREGFRRGRKLEKIGMHAQDTAELFFDDVRVPVENRLGEEGKGFAYLMAELPQERLSIAISAAARLEVCLEHTLNYVKDRRAFNQTVWDFQNTKFKLADIKAQAIAVRLMIDHYLDAHMRRRLTLEESAIAKLFATESLGKALDEMVQLHGGYGYMLEYPVARAFVDARVTRIYGGASEVMRDLISRKL</sequence>
<dbReference type="InterPro" id="IPR013786">
    <property type="entry name" value="AcylCoA_DH/ox_N"/>
</dbReference>
<dbReference type="FunFam" id="1.20.140.10:FF:000001">
    <property type="entry name" value="Acyl-CoA dehydrogenase"/>
    <property type="match status" value="1"/>
</dbReference>
<evidence type="ECO:0000256" key="2">
    <source>
        <dbReference type="ARBA" id="ARBA00009347"/>
    </source>
</evidence>